<dbReference type="EMBL" id="AZCX01000002">
    <property type="protein sequence ID" value="KRK49028.1"/>
    <property type="molecule type" value="Genomic_DNA"/>
</dbReference>
<dbReference type="Proteomes" id="UP000050911">
    <property type="component" value="Unassembled WGS sequence"/>
</dbReference>
<name>A0A0R1HYM7_9LACO</name>
<keyword evidence="2" id="KW-1185">Reference proteome</keyword>
<evidence type="ECO:0000313" key="2">
    <source>
        <dbReference type="Proteomes" id="UP000050911"/>
    </source>
</evidence>
<organism evidence="1 2">
    <name type="scientific">Secundilactobacillus kimchicus JCM 15530</name>
    <dbReference type="NCBI Taxonomy" id="1302272"/>
    <lineage>
        <taxon>Bacteria</taxon>
        <taxon>Bacillati</taxon>
        <taxon>Bacillota</taxon>
        <taxon>Bacilli</taxon>
        <taxon>Lactobacillales</taxon>
        <taxon>Lactobacillaceae</taxon>
        <taxon>Secundilactobacillus</taxon>
    </lineage>
</organism>
<proteinExistence type="predicted"/>
<reference evidence="1 2" key="1">
    <citation type="journal article" date="2015" name="Genome Announc.">
        <title>Expanding the biotechnology potential of lactobacilli through comparative genomics of 213 strains and associated genera.</title>
        <authorList>
            <person name="Sun Z."/>
            <person name="Harris H.M."/>
            <person name="McCann A."/>
            <person name="Guo C."/>
            <person name="Argimon S."/>
            <person name="Zhang W."/>
            <person name="Yang X."/>
            <person name="Jeffery I.B."/>
            <person name="Cooney J.C."/>
            <person name="Kagawa T.F."/>
            <person name="Liu W."/>
            <person name="Song Y."/>
            <person name="Salvetti E."/>
            <person name="Wrobel A."/>
            <person name="Rasinkangas P."/>
            <person name="Parkhill J."/>
            <person name="Rea M.C."/>
            <person name="O'Sullivan O."/>
            <person name="Ritari J."/>
            <person name="Douillard F.P."/>
            <person name="Paul Ross R."/>
            <person name="Yang R."/>
            <person name="Briner A.E."/>
            <person name="Felis G.E."/>
            <person name="de Vos W.M."/>
            <person name="Barrangou R."/>
            <person name="Klaenhammer T.R."/>
            <person name="Caufield P.W."/>
            <person name="Cui Y."/>
            <person name="Zhang H."/>
            <person name="O'Toole P.W."/>
        </authorList>
    </citation>
    <scope>NUCLEOTIDE SEQUENCE [LARGE SCALE GENOMIC DNA]</scope>
    <source>
        <strain evidence="1 2">JCM 15530</strain>
    </source>
</reference>
<comment type="caution">
    <text evidence="1">The sequence shown here is derived from an EMBL/GenBank/DDBJ whole genome shotgun (WGS) entry which is preliminary data.</text>
</comment>
<evidence type="ECO:0000313" key="1">
    <source>
        <dbReference type="EMBL" id="KRK49028.1"/>
    </source>
</evidence>
<protein>
    <submittedName>
        <fullName evidence="1">Uncharacterized protein</fullName>
    </submittedName>
</protein>
<sequence>MTEKTKRAVEEILKYGNFENVVELRNEVWAFADEDGIKQAIENLANEIKYTDNFIVYPNNFDKNIQKEFLKLYGKTPLGRDTDSEELPSKQIELIGLSKANKHVRDNRPVLTISFE</sequence>
<dbReference type="STRING" id="1302272.FC96_GL001356"/>
<dbReference type="PATRIC" id="fig|1302272.5.peg.1364"/>
<accession>A0A0R1HYM7</accession>
<gene>
    <name evidence="1" type="ORF">FC96_GL001356</name>
</gene>
<dbReference type="AlphaFoldDB" id="A0A0R1HYM7"/>